<feature type="signal peptide" evidence="1">
    <location>
        <begin position="1"/>
        <end position="19"/>
    </location>
</feature>
<dbReference type="Proteomes" id="UP001326199">
    <property type="component" value="Unassembled WGS sequence"/>
</dbReference>
<comment type="caution">
    <text evidence="2">The sequence shown here is derived from an EMBL/GenBank/DDBJ whole genome shotgun (WGS) entry which is preliminary data.</text>
</comment>
<sequence length="153" mass="17525">MNPFSHLLLGDLLPTLIQLFEQVPKHNHVQDPVIVPQPHIRRDLIARITHQPYPFPTPILDSTFLKLCQPSLVDIFENIPKSQFICHMHVLDIFRELFDVLIRVIDSFPRRTARERSVDDKPASVPPDEELGRHTAGMALPVVAWLDFRAGEG</sequence>
<accession>A0ABR0HPS0</accession>
<proteinExistence type="predicted"/>
<dbReference type="GeneID" id="87925566"/>
<dbReference type="RefSeq" id="XP_062768532.1">
    <property type="nucleotide sequence ID" value="XM_062905569.1"/>
</dbReference>
<keyword evidence="3" id="KW-1185">Reference proteome</keyword>
<reference evidence="2 3" key="1">
    <citation type="journal article" date="2023" name="bioRxiv">
        <title>High-quality genome assemblies of four members of thePodospora anserinaspecies complex.</title>
        <authorList>
            <person name="Ament-Velasquez S.L."/>
            <person name="Vogan A.A."/>
            <person name="Wallerman O."/>
            <person name="Hartmann F."/>
            <person name="Gautier V."/>
            <person name="Silar P."/>
            <person name="Giraud T."/>
            <person name="Johannesson H."/>
        </authorList>
    </citation>
    <scope>NUCLEOTIDE SEQUENCE [LARGE SCALE GENOMIC DNA]</scope>
    <source>
        <strain evidence="2 3">CBS 411.78</strain>
    </source>
</reference>
<name>A0ABR0HPS0_9PEZI</name>
<keyword evidence="1" id="KW-0732">Signal</keyword>
<evidence type="ECO:0000313" key="3">
    <source>
        <dbReference type="Proteomes" id="UP001326199"/>
    </source>
</evidence>
<evidence type="ECO:0000313" key="2">
    <source>
        <dbReference type="EMBL" id="KAK4669862.1"/>
    </source>
</evidence>
<feature type="chain" id="PRO_5046026271" evidence="1">
    <location>
        <begin position="20"/>
        <end position="153"/>
    </location>
</feature>
<organism evidence="2 3">
    <name type="scientific">Podospora pseudopauciseta</name>
    <dbReference type="NCBI Taxonomy" id="2093780"/>
    <lineage>
        <taxon>Eukaryota</taxon>
        <taxon>Fungi</taxon>
        <taxon>Dikarya</taxon>
        <taxon>Ascomycota</taxon>
        <taxon>Pezizomycotina</taxon>
        <taxon>Sordariomycetes</taxon>
        <taxon>Sordariomycetidae</taxon>
        <taxon>Sordariales</taxon>
        <taxon>Podosporaceae</taxon>
        <taxon>Podospora</taxon>
    </lineage>
</organism>
<dbReference type="EMBL" id="JAFFHB010000002">
    <property type="protein sequence ID" value="KAK4669862.1"/>
    <property type="molecule type" value="Genomic_DNA"/>
</dbReference>
<gene>
    <name evidence="2" type="ORF">QC763_0036860</name>
</gene>
<protein>
    <submittedName>
        <fullName evidence="2">Uncharacterized protein</fullName>
    </submittedName>
</protein>
<evidence type="ECO:0000256" key="1">
    <source>
        <dbReference type="SAM" id="SignalP"/>
    </source>
</evidence>